<sequence length="127" mass="14421">MLNKKVFLPALILAAAASAALPAAAQSYGPSHHARPPVHHAGYGHWSSINARQASLDRRIDQGVRSGQLSRREATRLRGEFNGLLRLEAHYRRGGLTAWERTDLDRRFDRLSAQIRNERHDWDHRRG</sequence>
<evidence type="ECO:0000313" key="2">
    <source>
        <dbReference type="EMBL" id="QIH72439.1"/>
    </source>
</evidence>
<reference evidence="3 4" key="1">
    <citation type="submission" date="2018-11" db="EMBL/GenBank/DDBJ databases">
        <authorList>
            <person name="Peiro R."/>
            <person name="Begona"/>
            <person name="Cbmso G."/>
            <person name="Lopez M."/>
            <person name="Gonzalez S."/>
            <person name="Sacristan E."/>
            <person name="Castillo E."/>
        </authorList>
    </citation>
    <scope>NUCLEOTIDE SEQUENCE [LARGE SCALE GENOMIC DNA]</scope>
    <source>
        <strain evidence="3">Brev_genome</strain>
    </source>
</reference>
<evidence type="ECO:0000313" key="4">
    <source>
        <dbReference type="Proteomes" id="UP000289220"/>
    </source>
</evidence>
<keyword evidence="4" id="KW-1185">Reference proteome</keyword>
<dbReference type="AlphaFoldDB" id="A0A6G7EGD3"/>
<gene>
    <name evidence="3" type="ORF">BREV_BREV_02711</name>
    <name evidence="2" type="ORF">GYM46_05430</name>
</gene>
<reference evidence="2 5" key="2">
    <citation type="submission" date="2020-01" db="EMBL/GenBank/DDBJ databases">
        <authorList>
            <person name="Wang S."/>
        </authorList>
    </citation>
    <scope>NUCLEOTIDE SEQUENCE [LARGE SCALE GENOMIC DNA]</scope>
    <source>
        <strain evidence="2 5">D151-2-6</strain>
    </source>
</reference>
<accession>A0A6G7EGD3</accession>
<feature type="chain" id="PRO_5044632371" evidence="1">
    <location>
        <begin position="26"/>
        <end position="127"/>
    </location>
</feature>
<name>A0A6G7EGD3_9CAUL</name>
<evidence type="ECO:0000256" key="1">
    <source>
        <dbReference type="SAM" id="SignalP"/>
    </source>
</evidence>
<evidence type="ECO:0000313" key="3">
    <source>
        <dbReference type="EMBL" id="VDC51358.1"/>
    </source>
</evidence>
<dbReference type="Proteomes" id="UP000289220">
    <property type="component" value="Unassembled WGS sequence"/>
</dbReference>
<keyword evidence="1" id="KW-0732">Signal</keyword>
<evidence type="ECO:0000313" key="5">
    <source>
        <dbReference type="Proteomes" id="UP000501325"/>
    </source>
</evidence>
<dbReference type="KEGG" id="bmed:GYM46_05430"/>
<dbReference type="Proteomes" id="UP000501325">
    <property type="component" value="Chromosome"/>
</dbReference>
<dbReference type="RefSeq" id="WP_008260745.1">
    <property type="nucleotide sequence ID" value="NZ_CP048751.1"/>
</dbReference>
<dbReference type="EMBL" id="UXHF01000068">
    <property type="protein sequence ID" value="VDC51358.1"/>
    <property type="molecule type" value="Genomic_DNA"/>
</dbReference>
<proteinExistence type="predicted"/>
<feature type="signal peptide" evidence="1">
    <location>
        <begin position="1"/>
        <end position="25"/>
    </location>
</feature>
<organism evidence="3 4">
    <name type="scientific">Brevundimonas mediterranea</name>
    <dbReference type="NCBI Taxonomy" id="74329"/>
    <lineage>
        <taxon>Bacteria</taxon>
        <taxon>Pseudomonadati</taxon>
        <taxon>Pseudomonadota</taxon>
        <taxon>Alphaproteobacteria</taxon>
        <taxon>Caulobacterales</taxon>
        <taxon>Caulobacteraceae</taxon>
        <taxon>Brevundimonas</taxon>
    </lineage>
</organism>
<protein>
    <submittedName>
        <fullName evidence="3">Uncharacterized protein</fullName>
    </submittedName>
</protein>
<dbReference type="EMBL" id="CP048751">
    <property type="protein sequence ID" value="QIH72439.1"/>
    <property type="molecule type" value="Genomic_DNA"/>
</dbReference>